<dbReference type="PANTHER" id="PTHR21600">
    <property type="entry name" value="MITOCHONDRIAL RNA PSEUDOURIDINE SYNTHASE"/>
    <property type="match status" value="1"/>
</dbReference>
<dbReference type="GO" id="GO:0003723">
    <property type="term" value="F:RNA binding"/>
    <property type="evidence" value="ECO:0007669"/>
    <property type="project" value="InterPro"/>
</dbReference>
<dbReference type="PROSITE" id="PS01129">
    <property type="entry name" value="PSI_RLU"/>
    <property type="match status" value="1"/>
</dbReference>
<reference evidence="2" key="1">
    <citation type="submission" date="2021-08" db="EMBL/GenBank/DDBJ databases">
        <title>Comparative analyses of Brucepasteria parasyntrophica and Teretinema zuelzerae.</title>
        <authorList>
            <person name="Song Y."/>
            <person name="Brune A."/>
        </authorList>
    </citation>
    <scope>NUCLEOTIDE SEQUENCE</scope>
    <source>
        <strain evidence="2">DSM 1903</strain>
    </source>
</reference>
<dbReference type="GO" id="GO:0006396">
    <property type="term" value="P:RNA processing"/>
    <property type="evidence" value="ECO:0007669"/>
    <property type="project" value="UniProtKB-ARBA"/>
</dbReference>
<evidence type="ECO:0000259" key="1">
    <source>
        <dbReference type="Pfam" id="PF00849"/>
    </source>
</evidence>
<dbReference type="GO" id="GO:0009982">
    <property type="term" value="F:pseudouridine synthase activity"/>
    <property type="evidence" value="ECO:0007669"/>
    <property type="project" value="InterPro"/>
</dbReference>
<dbReference type="InterPro" id="IPR006224">
    <property type="entry name" value="PsdUridine_synth_RluA-like_CS"/>
</dbReference>
<dbReference type="GO" id="GO:0001522">
    <property type="term" value="P:pseudouridine synthesis"/>
    <property type="evidence" value="ECO:0007669"/>
    <property type="project" value="InterPro"/>
</dbReference>
<protein>
    <submittedName>
        <fullName evidence="2">RluA family pseudouridine synthase</fullName>
    </submittedName>
</protein>
<feature type="domain" description="Pseudouridine synthase RsuA/RluA-like" evidence="1">
    <location>
        <begin position="13"/>
        <end position="147"/>
    </location>
</feature>
<evidence type="ECO:0000313" key="2">
    <source>
        <dbReference type="EMBL" id="MCD1653299.1"/>
    </source>
</evidence>
<dbReference type="CDD" id="cd02869">
    <property type="entry name" value="PseudoU_synth_RluA_like"/>
    <property type="match status" value="1"/>
</dbReference>
<evidence type="ECO:0000313" key="3">
    <source>
        <dbReference type="Proteomes" id="UP001198163"/>
    </source>
</evidence>
<dbReference type="GO" id="GO:0140098">
    <property type="term" value="F:catalytic activity, acting on RNA"/>
    <property type="evidence" value="ECO:0007669"/>
    <property type="project" value="UniProtKB-ARBA"/>
</dbReference>
<gene>
    <name evidence="2" type="ORF">K7J14_01130</name>
</gene>
<comment type="caution">
    <text evidence="2">The sequence shown here is derived from an EMBL/GenBank/DDBJ whole genome shotgun (WGS) entry which is preliminary data.</text>
</comment>
<dbReference type="AlphaFoldDB" id="A0AAE3EGX6"/>
<sequence length="215" mass="22934">MKDVPIIYEDDELVIVNKPCGLAVQGGAGISVCLIDVLEKQLGAKAYPVHRLDRDTAGLIIVAKSSKAAADLSDLVSGRALEKEYNAVCFGLPSPSSGVLKTDAGKAGREKPAETRYRVASSANGCALVSLTLITGRMHQIRMQLASAGTPIIADDKYGDFGKNRLIRSERGVRKLQLVSRSLGVPIQGKICRFEIPLPDHMLSCLESLGIHAPA</sequence>
<dbReference type="EMBL" id="JAINWA010000001">
    <property type="protein sequence ID" value="MCD1653299.1"/>
    <property type="molecule type" value="Genomic_DNA"/>
</dbReference>
<dbReference type="SUPFAM" id="SSF55120">
    <property type="entry name" value="Pseudouridine synthase"/>
    <property type="match status" value="1"/>
</dbReference>
<dbReference type="RefSeq" id="WP_230752218.1">
    <property type="nucleotide sequence ID" value="NZ_JAINWA010000001.1"/>
</dbReference>
<accession>A0AAE3EGX6</accession>
<name>A0AAE3EGX6_9SPIR</name>
<keyword evidence="3" id="KW-1185">Reference proteome</keyword>
<dbReference type="InterPro" id="IPR020103">
    <property type="entry name" value="PsdUridine_synth_cat_dom_sf"/>
</dbReference>
<dbReference type="Proteomes" id="UP001198163">
    <property type="component" value="Unassembled WGS sequence"/>
</dbReference>
<dbReference type="Pfam" id="PF00849">
    <property type="entry name" value="PseudoU_synth_2"/>
    <property type="match status" value="1"/>
</dbReference>
<dbReference type="InterPro" id="IPR050188">
    <property type="entry name" value="RluA_PseudoU_synthase"/>
</dbReference>
<dbReference type="InterPro" id="IPR006145">
    <property type="entry name" value="PsdUridine_synth_RsuA/RluA"/>
</dbReference>
<organism evidence="2 3">
    <name type="scientific">Teretinema zuelzerae</name>
    <dbReference type="NCBI Taxonomy" id="156"/>
    <lineage>
        <taxon>Bacteria</taxon>
        <taxon>Pseudomonadati</taxon>
        <taxon>Spirochaetota</taxon>
        <taxon>Spirochaetia</taxon>
        <taxon>Spirochaetales</taxon>
        <taxon>Treponemataceae</taxon>
        <taxon>Teretinema</taxon>
    </lineage>
</organism>
<proteinExistence type="predicted"/>
<dbReference type="Gene3D" id="3.30.2350.10">
    <property type="entry name" value="Pseudouridine synthase"/>
    <property type="match status" value="1"/>
</dbReference>